<keyword evidence="4" id="KW-0732">Signal</keyword>
<reference evidence="12 13" key="1">
    <citation type="journal article" date="2016" name="Mol. Biol. Evol.">
        <title>Comparative Genomics of Early-Diverging Mushroom-Forming Fungi Provides Insights into the Origins of Lignocellulose Decay Capabilities.</title>
        <authorList>
            <person name="Nagy L.G."/>
            <person name="Riley R."/>
            <person name="Tritt A."/>
            <person name="Adam C."/>
            <person name="Daum C."/>
            <person name="Floudas D."/>
            <person name="Sun H."/>
            <person name="Yadav J.S."/>
            <person name="Pangilinan J."/>
            <person name="Larsson K.H."/>
            <person name="Matsuura K."/>
            <person name="Barry K."/>
            <person name="Labutti K."/>
            <person name="Kuo R."/>
            <person name="Ohm R.A."/>
            <person name="Bhattacharya S.S."/>
            <person name="Shirouzu T."/>
            <person name="Yoshinaga Y."/>
            <person name="Martin F.M."/>
            <person name="Grigoriev I.V."/>
            <person name="Hibbett D.S."/>
        </authorList>
    </citation>
    <scope>NUCLEOTIDE SEQUENCE [LARGE SCALE GENOMIC DNA]</scope>
    <source>
        <strain evidence="12 13">CBS 109695</strain>
    </source>
</reference>
<feature type="domain" description="Glucose-methanol-choline oxidoreductase N-terminal" evidence="10">
    <location>
        <begin position="97"/>
        <end position="120"/>
    </location>
</feature>
<evidence type="ECO:0000256" key="8">
    <source>
        <dbReference type="PIRSR" id="PIRSR000137-2"/>
    </source>
</evidence>
<organism evidence="12 13">
    <name type="scientific">Athelia psychrophila</name>
    <dbReference type="NCBI Taxonomy" id="1759441"/>
    <lineage>
        <taxon>Eukaryota</taxon>
        <taxon>Fungi</taxon>
        <taxon>Dikarya</taxon>
        <taxon>Basidiomycota</taxon>
        <taxon>Agaricomycotina</taxon>
        <taxon>Agaricomycetes</taxon>
        <taxon>Agaricomycetidae</taxon>
        <taxon>Atheliales</taxon>
        <taxon>Atheliaceae</taxon>
        <taxon>Athelia</taxon>
    </lineage>
</organism>
<evidence type="ECO:0000259" key="10">
    <source>
        <dbReference type="PROSITE" id="PS00623"/>
    </source>
</evidence>
<dbReference type="Pfam" id="PF00732">
    <property type="entry name" value="GMC_oxred_N"/>
    <property type="match status" value="1"/>
</dbReference>
<dbReference type="GO" id="GO:0050660">
    <property type="term" value="F:flavin adenine dinucleotide binding"/>
    <property type="evidence" value="ECO:0007669"/>
    <property type="project" value="InterPro"/>
</dbReference>
<dbReference type="InterPro" id="IPR012132">
    <property type="entry name" value="GMC_OxRdtase"/>
</dbReference>
<dbReference type="InterPro" id="IPR007867">
    <property type="entry name" value="GMC_OxRtase_C"/>
</dbReference>
<dbReference type="Pfam" id="PF05199">
    <property type="entry name" value="GMC_oxred_C"/>
    <property type="match status" value="1"/>
</dbReference>
<evidence type="ECO:0000259" key="11">
    <source>
        <dbReference type="PROSITE" id="PS00624"/>
    </source>
</evidence>
<feature type="binding site" evidence="8">
    <location>
        <begin position="535"/>
        <end position="536"/>
    </location>
    <ligand>
        <name>FAD</name>
        <dbReference type="ChEBI" id="CHEBI:57692"/>
    </ligand>
</feature>
<accession>A0A166JPC1</accession>
<keyword evidence="5 8" id="KW-0274">FAD</keyword>
<protein>
    <submittedName>
        <fullName evidence="12">GMC oxidoreductase</fullName>
    </submittedName>
</protein>
<dbReference type="AlphaFoldDB" id="A0A166JPC1"/>
<comment type="cofactor">
    <cofactor evidence="1 8">
        <name>FAD</name>
        <dbReference type="ChEBI" id="CHEBI:57692"/>
    </cofactor>
</comment>
<dbReference type="PROSITE" id="PS00624">
    <property type="entry name" value="GMC_OXRED_2"/>
    <property type="match status" value="1"/>
</dbReference>
<sequence>MLPNVTSDASAFVEIAYDYVIIGGGTAGLALASRLSDNPNITVGVLEAGQDRSDDPTIRLAGGWLVSASVPGAEFHWPFQTTEQTHAAGQKFAVHRGKLLGGSSAMNALIWTRASKAEYDALVELGNPGWSFDELLPYFKKSQAHTPQENNIIPGTGALSPSQGSDGPVKTSFNTWYSSLIKPFLAAAATLSIPLNSDPNSGNMVGMNNVARMVDNEDGTRSHSGAAYLPRTAGRNNISVLVGAYTTKIAIAKQGHELVAQQVHFDVDGTNYVVRANKEVVLSAGAYQTPQILELSGIGKTSVLSKFGIETLLELPVGDNLQEQLLVFTNATLTDEAVSNLSVDPFIEGLKPEPGKDAAATNSGGPFISVPIRSATSSSEHAEFVALLDSYLAEESLTPLERAQFTIQRRWLSSADSSNVAELQCVFACIPGLAGLPLADGRMTLWSPVAHLHPTSRGSVHINSPDPFAQPSIDPKFLSRAYDMKALLQALRLREKIIQAPPLESMITESAVPPSSIQTDEELEAFIKANIATYWHPVGTAAMAARDLGGVVDQNLKVYGTKNIRVVDASIIPLQISATPASTVVAIAEKAADIILAATS</sequence>
<evidence type="ECO:0000256" key="6">
    <source>
        <dbReference type="ARBA" id="ARBA00023002"/>
    </source>
</evidence>
<dbReference type="PANTHER" id="PTHR11552:SF201">
    <property type="entry name" value="GLUCOSE-METHANOL-CHOLINE OXIDOREDUCTASE N-TERMINAL DOMAIN-CONTAINING PROTEIN"/>
    <property type="match status" value="1"/>
</dbReference>
<dbReference type="SUPFAM" id="SSF51905">
    <property type="entry name" value="FAD/NAD(P)-binding domain"/>
    <property type="match status" value="1"/>
</dbReference>
<keyword evidence="6" id="KW-0560">Oxidoreductase</keyword>
<dbReference type="EMBL" id="KV417550">
    <property type="protein sequence ID" value="KZP21073.1"/>
    <property type="molecule type" value="Genomic_DNA"/>
</dbReference>
<dbReference type="Proteomes" id="UP000076532">
    <property type="component" value="Unassembled WGS sequence"/>
</dbReference>
<dbReference type="Gene3D" id="3.50.50.60">
    <property type="entry name" value="FAD/NAD(P)-binding domain"/>
    <property type="match status" value="1"/>
</dbReference>
<gene>
    <name evidence="12" type="ORF">FIBSPDRAFT_523923</name>
</gene>
<keyword evidence="13" id="KW-1185">Reference proteome</keyword>
<dbReference type="PROSITE" id="PS00623">
    <property type="entry name" value="GMC_OXRED_1"/>
    <property type="match status" value="1"/>
</dbReference>
<keyword evidence="7" id="KW-0325">Glycoprotein</keyword>
<dbReference type="InterPro" id="IPR000172">
    <property type="entry name" value="GMC_OxRdtase_N"/>
</dbReference>
<evidence type="ECO:0000256" key="9">
    <source>
        <dbReference type="RuleBase" id="RU003968"/>
    </source>
</evidence>
<comment type="similarity">
    <text evidence="2 9">Belongs to the GMC oxidoreductase family.</text>
</comment>
<dbReference type="STRING" id="436010.A0A166JPC1"/>
<evidence type="ECO:0000256" key="1">
    <source>
        <dbReference type="ARBA" id="ARBA00001974"/>
    </source>
</evidence>
<dbReference type="OrthoDB" id="269227at2759"/>
<keyword evidence="3 9" id="KW-0285">Flavoprotein</keyword>
<evidence type="ECO:0000313" key="13">
    <source>
        <dbReference type="Proteomes" id="UP000076532"/>
    </source>
</evidence>
<dbReference type="Gene3D" id="3.30.560.10">
    <property type="entry name" value="Glucose Oxidase, domain 3"/>
    <property type="match status" value="1"/>
</dbReference>
<evidence type="ECO:0000256" key="2">
    <source>
        <dbReference type="ARBA" id="ARBA00010790"/>
    </source>
</evidence>
<feature type="binding site" evidence="8">
    <location>
        <position position="534"/>
    </location>
    <ligand>
        <name>substrate</name>
    </ligand>
</feature>
<dbReference type="PIRSF" id="PIRSF000137">
    <property type="entry name" value="Alcohol_oxidase"/>
    <property type="match status" value="1"/>
</dbReference>
<feature type="domain" description="Glucose-methanol-choline oxidoreductase N-terminal" evidence="11">
    <location>
        <begin position="285"/>
        <end position="299"/>
    </location>
</feature>
<dbReference type="PANTHER" id="PTHR11552">
    <property type="entry name" value="GLUCOSE-METHANOL-CHOLINE GMC OXIDOREDUCTASE"/>
    <property type="match status" value="1"/>
</dbReference>
<evidence type="ECO:0000256" key="7">
    <source>
        <dbReference type="ARBA" id="ARBA00023180"/>
    </source>
</evidence>
<evidence type="ECO:0000256" key="4">
    <source>
        <dbReference type="ARBA" id="ARBA00022729"/>
    </source>
</evidence>
<dbReference type="InterPro" id="IPR036188">
    <property type="entry name" value="FAD/NAD-bd_sf"/>
</dbReference>
<name>A0A166JPC1_9AGAM</name>
<dbReference type="GO" id="GO:0016614">
    <property type="term" value="F:oxidoreductase activity, acting on CH-OH group of donors"/>
    <property type="evidence" value="ECO:0007669"/>
    <property type="project" value="InterPro"/>
</dbReference>
<evidence type="ECO:0000256" key="3">
    <source>
        <dbReference type="ARBA" id="ARBA00022630"/>
    </source>
</evidence>
<evidence type="ECO:0000313" key="12">
    <source>
        <dbReference type="EMBL" id="KZP21073.1"/>
    </source>
</evidence>
<dbReference type="SUPFAM" id="SSF54373">
    <property type="entry name" value="FAD-linked reductases, C-terminal domain"/>
    <property type="match status" value="1"/>
</dbReference>
<proteinExistence type="inferred from homology"/>
<evidence type="ECO:0000256" key="5">
    <source>
        <dbReference type="ARBA" id="ARBA00022827"/>
    </source>
</evidence>